<keyword evidence="2" id="KW-0433">Leucine-rich repeat</keyword>
<evidence type="ECO:0000313" key="11">
    <source>
        <dbReference type="EMBL" id="CAI9118062.1"/>
    </source>
</evidence>
<evidence type="ECO:0000259" key="10">
    <source>
        <dbReference type="Pfam" id="PF23598"/>
    </source>
</evidence>
<sequence length="1029" mass="117210">MAEDMIRGIAGMFRGSQRRKIPKSIKSLLASKTAESTKKSLRKPGLDVVQESPDSAERLVLLLIELLILLEFFVEFIDPWDIERLSSEINGLLSKLENRVLSSPELLQAKDLIYDTEDLIDDMTYCCQEFQRFGRKENWMKATSCKGDILQLELRNLIVKIQNSNGLGSDDVCFTQPKDSAVHRDDLPPLVAEKNLIELEDVLEHEANSIVGMEDSKEEVITCLLVTEEEFRIISICGMGGLGKTTLAQRVYEDQCVRKSFDCLGWARVGENFSTRKVLEDILTSVTCHKWEDMVAYTALELAEKLYNFLKQKRYLIVLDDIWGMDAWDCLSLSFPTSDKTGSRLLLTTRSTEIASKISTSLKGFVHRMRCLTQQESWDLLLKTAFRAQKPDPKDVSELNEVGKEIIQACSGVPLMVKLVGGLLISKTKAQQWKMVCENIVLSLKMDQDYDGIKGVTSILKLSFDSLPCYLKPCFLYVAAMFPKGANVEAESLYRMWLAEGYVVPATDPSGKISSMDIAEWYLYELHIRNLVSVHKPEIRYAMRFESFQLHDLLHDLCLLKGRENNFCVDKHFGRANDEKLSSCSSPDSTHRIIRLALYFEDGASVPSKGKRTKKLESPEENQQESIPLRKLSDLWDVSQLKGLYLRASKSRWIPSSVNLRNWSTSVDFLLKRRDPDDLRRLDLGDMKRLDLDDVKRLRLIDCDGFNLDVMGLIPTMEKLSKLRYLSLRNCFIERFPSSISNLSNLQTLRLPECTKSRMLIPNEIQCLSSLRFLILPHRFEVQGGGKLHLYKLINLEELVNFDSTVCEVKELRVLTKLKRLVAILEGNSEVLQEINRSAIRNSFLVSSLVVKMSDDSNKNLSIIEDLCRFPNLSILCLEGIYRSLPWPIFHDLNKLSFSGSDLDEDPMEKLGKLPNLQVLELCNNAVAAKYMNCSASGMPHLRHLTLSNLENLEKVSVAQGGMPELSTLTLQRCKRLKDPPEGLIFLTSLQELNVLYMPPAFVDRLNKIGEECLPRVKHAYFVKTNQLF</sequence>
<dbReference type="Gene3D" id="1.10.8.430">
    <property type="entry name" value="Helical domain of apoptotic protease-activating factors"/>
    <property type="match status" value="1"/>
</dbReference>
<dbReference type="Gene3D" id="3.80.10.10">
    <property type="entry name" value="Ribonuclease Inhibitor"/>
    <property type="match status" value="2"/>
</dbReference>
<evidence type="ECO:0000256" key="3">
    <source>
        <dbReference type="ARBA" id="ARBA00022737"/>
    </source>
</evidence>
<dbReference type="InterPro" id="IPR058922">
    <property type="entry name" value="WHD_DRP"/>
</dbReference>
<evidence type="ECO:0000256" key="1">
    <source>
        <dbReference type="ARBA" id="ARBA00008894"/>
    </source>
</evidence>
<dbReference type="InterPro" id="IPR027417">
    <property type="entry name" value="P-loop_NTPase"/>
</dbReference>
<gene>
    <name evidence="11" type="ORF">OLC1_LOCUS24023</name>
</gene>
<feature type="region of interest" description="Disordered" evidence="7">
    <location>
        <begin position="606"/>
        <end position="625"/>
    </location>
</feature>
<dbReference type="InterPro" id="IPR042197">
    <property type="entry name" value="Apaf_helical"/>
</dbReference>
<comment type="similarity">
    <text evidence="1">Belongs to the disease resistance NB-LRR family.</text>
</comment>
<evidence type="ECO:0000256" key="6">
    <source>
        <dbReference type="ARBA" id="ARBA00022840"/>
    </source>
</evidence>
<dbReference type="InterPro" id="IPR036388">
    <property type="entry name" value="WH-like_DNA-bd_sf"/>
</dbReference>
<keyword evidence="5" id="KW-0611">Plant defense</keyword>
<feature type="domain" description="Disease resistance protein winged helix" evidence="9">
    <location>
        <begin position="481"/>
        <end position="558"/>
    </location>
</feature>
<dbReference type="GO" id="GO:0043531">
    <property type="term" value="F:ADP binding"/>
    <property type="evidence" value="ECO:0007669"/>
    <property type="project" value="InterPro"/>
</dbReference>
<dbReference type="SUPFAM" id="SSF52540">
    <property type="entry name" value="P-loop containing nucleoside triphosphate hydrolases"/>
    <property type="match status" value="1"/>
</dbReference>
<dbReference type="Pfam" id="PF23559">
    <property type="entry name" value="WHD_DRP"/>
    <property type="match status" value="1"/>
</dbReference>
<protein>
    <submittedName>
        <fullName evidence="11">OLC1v1019576C2</fullName>
    </submittedName>
</protein>
<name>A0AAV1EEA6_OLDCO</name>
<dbReference type="AlphaFoldDB" id="A0AAV1EEA6"/>
<dbReference type="GO" id="GO:0098542">
    <property type="term" value="P:defense response to other organism"/>
    <property type="evidence" value="ECO:0007669"/>
    <property type="project" value="TreeGrafter"/>
</dbReference>
<organism evidence="11 12">
    <name type="scientific">Oldenlandia corymbosa var. corymbosa</name>
    <dbReference type="NCBI Taxonomy" id="529605"/>
    <lineage>
        <taxon>Eukaryota</taxon>
        <taxon>Viridiplantae</taxon>
        <taxon>Streptophyta</taxon>
        <taxon>Embryophyta</taxon>
        <taxon>Tracheophyta</taxon>
        <taxon>Spermatophyta</taxon>
        <taxon>Magnoliopsida</taxon>
        <taxon>eudicotyledons</taxon>
        <taxon>Gunneridae</taxon>
        <taxon>Pentapetalae</taxon>
        <taxon>asterids</taxon>
        <taxon>lamiids</taxon>
        <taxon>Gentianales</taxon>
        <taxon>Rubiaceae</taxon>
        <taxon>Rubioideae</taxon>
        <taxon>Spermacoceae</taxon>
        <taxon>Hedyotis-Oldenlandia complex</taxon>
        <taxon>Oldenlandia</taxon>
    </lineage>
</organism>
<proteinExistence type="inferred from homology"/>
<dbReference type="FunFam" id="3.40.50.300:FF:001091">
    <property type="entry name" value="Probable disease resistance protein At1g61300"/>
    <property type="match status" value="1"/>
</dbReference>
<evidence type="ECO:0000259" key="9">
    <source>
        <dbReference type="Pfam" id="PF23559"/>
    </source>
</evidence>
<keyword evidence="3" id="KW-0677">Repeat</keyword>
<dbReference type="SUPFAM" id="SSF52058">
    <property type="entry name" value="L domain-like"/>
    <property type="match status" value="1"/>
</dbReference>
<evidence type="ECO:0000256" key="4">
    <source>
        <dbReference type="ARBA" id="ARBA00022741"/>
    </source>
</evidence>
<feature type="domain" description="Disease resistance R13L4/SHOC-2-like LRR" evidence="10">
    <location>
        <begin position="691"/>
        <end position="995"/>
    </location>
</feature>
<dbReference type="InterPro" id="IPR002182">
    <property type="entry name" value="NB-ARC"/>
</dbReference>
<dbReference type="Pfam" id="PF23598">
    <property type="entry name" value="LRR_14"/>
    <property type="match status" value="1"/>
</dbReference>
<dbReference type="GO" id="GO:0005524">
    <property type="term" value="F:ATP binding"/>
    <property type="evidence" value="ECO:0007669"/>
    <property type="project" value="UniProtKB-KW"/>
</dbReference>
<evidence type="ECO:0000259" key="8">
    <source>
        <dbReference type="Pfam" id="PF00931"/>
    </source>
</evidence>
<feature type="domain" description="NB-ARC" evidence="8">
    <location>
        <begin position="214"/>
        <end position="389"/>
    </location>
</feature>
<dbReference type="Gene3D" id="3.40.50.300">
    <property type="entry name" value="P-loop containing nucleotide triphosphate hydrolases"/>
    <property type="match status" value="1"/>
</dbReference>
<dbReference type="PRINTS" id="PR00364">
    <property type="entry name" value="DISEASERSIST"/>
</dbReference>
<dbReference type="InterPro" id="IPR044974">
    <property type="entry name" value="Disease_R_plants"/>
</dbReference>
<dbReference type="Pfam" id="PF00931">
    <property type="entry name" value="NB-ARC"/>
    <property type="match status" value="1"/>
</dbReference>
<reference evidence="11" key="1">
    <citation type="submission" date="2023-03" db="EMBL/GenBank/DDBJ databases">
        <authorList>
            <person name="Julca I."/>
        </authorList>
    </citation>
    <scope>NUCLEOTIDE SEQUENCE</scope>
</reference>
<evidence type="ECO:0000256" key="2">
    <source>
        <dbReference type="ARBA" id="ARBA00022614"/>
    </source>
</evidence>
<evidence type="ECO:0000256" key="5">
    <source>
        <dbReference type="ARBA" id="ARBA00022821"/>
    </source>
</evidence>
<dbReference type="Proteomes" id="UP001161247">
    <property type="component" value="Chromosome 9"/>
</dbReference>
<evidence type="ECO:0000256" key="7">
    <source>
        <dbReference type="SAM" id="MobiDB-lite"/>
    </source>
</evidence>
<keyword evidence="6" id="KW-0067">ATP-binding</keyword>
<dbReference type="EMBL" id="OX459126">
    <property type="protein sequence ID" value="CAI9118062.1"/>
    <property type="molecule type" value="Genomic_DNA"/>
</dbReference>
<dbReference type="PANTHER" id="PTHR23155:SF1200">
    <property type="entry name" value="OS11G0647000 PROTEIN"/>
    <property type="match status" value="1"/>
</dbReference>
<evidence type="ECO:0000313" key="12">
    <source>
        <dbReference type="Proteomes" id="UP001161247"/>
    </source>
</evidence>
<keyword evidence="12" id="KW-1185">Reference proteome</keyword>
<dbReference type="PANTHER" id="PTHR23155">
    <property type="entry name" value="DISEASE RESISTANCE PROTEIN RP"/>
    <property type="match status" value="1"/>
</dbReference>
<keyword evidence="4" id="KW-0547">Nucleotide-binding</keyword>
<dbReference type="InterPro" id="IPR032675">
    <property type="entry name" value="LRR_dom_sf"/>
</dbReference>
<dbReference type="Gene3D" id="1.10.10.10">
    <property type="entry name" value="Winged helix-like DNA-binding domain superfamily/Winged helix DNA-binding domain"/>
    <property type="match status" value="1"/>
</dbReference>
<accession>A0AAV1EEA6</accession>
<dbReference type="InterPro" id="IPR055414">
    <property type="entry name" value="LRR_R13L4/SHOC2-like"/>
</dbReference>